<sequence>MTANPRPRRLARALCAAAALSAIGIAGLSAPLGAQAAGDEPAATVKWAGGNDASVQQHQVDHAGLLSDGKGNDAGSGHWDDFKNLEVSVSKTTNLGDEAVTVTASGMAGTKYQDWPGSASNYLQIFQCWGPDPLAADFAETCQFGAWSSNTGNTKAGAAMGVLVGWAASGRDSLVDVAANTPFRAVTGEQNVRTELDIGGSKAWVNGLLSFFDTSTSNEQPFVAVSAEGTASVKIETQSAAAQPYLGCGRPKPSGVGSRCWLVVVPRGTHSGELTAGQDLKCATAGWGGRPFGETTASQLGGPVDQNCSYWQDRITVPLDFADTSSSCAAGAAEMRVVGSELLSNAMSSWQPGLCSSSGNAYTLTTGSGDVTRNQLLTGVAKLSVVANPLTATSIGSADPALLQAAKIGYAPVANTGLVIGYVADDTTQSYTTLKLTPRLLAKSLTQSYDMDIPWVAAQYDRTDVDRYWPHRASSLPHDPEWIALGNPAQQGLSPSRGVFVVSGPQGEDTVRLLWQYIQSDADAVAFLKGDADPWGNTINPYYLPATNPTAKGGGLPFDLATQPIDSFLKADQTLAPGSAAEADEKYRGQRIDSLTMEPYSSSLAANASRVFRTDPRYTQEWDPFKPVGTSNGAWVAYSPQLASRSRLTLGPMDAASADRYGLSSMQLGLPLATTTAQADTATARAFVGPSDASMSAAVSAMTVDPATGIGRPDFSALPVDAYPLTATLYAAVNLNSTTLDGASREKLAVLLDYSAGPGNLRGAAAGQLPPGYVPLTATQIAATAQLATALRTPAQPEQGTAPGGAKTTPAGAPAAVTSPPQNPPTQTTVSANGAPATADTASTAIPVQSLLPGASLLTGIGGLAAAPFLLRRKGAAG</sequence>
<comment type="caution">
    <text evidence="3">The sequence shown here is derived from an EMBL/GenBank/DDBJ whole genome shotgun (WGS) entry which is preliminary data.</text>
</comment>
<organism evidence="3 4">
    <name type="scientific">Luethyella okanaganae</name>
    <dbReference type="NCBI Taxonomy" id="69372"/>
    <lineage>
        <taxon>Bacteria</taxon>
        <taxon>Bacillati</taxon>
        <taxon>Actinomycetota</taxon>
        <taxon>Actinomycetes</taxon>
        <taxon>Micrococcales</taxon>
        <taxon>Microbacteriaceae</taxon>
        <taxon>Luethyella</taxon>
    </lineage>
</organism>
<accession>A0ABW1VGC2</accession>
<feature type="compositionally biased region" description="Low complexity" evidence="1">
    <location>
        <begin position="794"/>
        <end position="831"/>
    </location>
</feature>
<feature type="chain" id="PRO_5047107894" description="PBP domain-containing protein" evidence="2">
    <location>
        <begin position="37"/>
        <end position="878"/>
    </location>
</feature>
<feature type="signal peptide" evidence="2">
    <location>
        <begin position="1"/>
        <end position="36"/>
    </location>
</feature>
<dbReference type="Proteomes" id="UP001596306">
    <property type="component" value="Unassembled WGS sequence"/>
</dbReference>
<protein>
    <recommendedName>
        <fullName evidence="5">PBP domain-containing protein</fullName>
    </recommendedName>
</protein>
<evidence type="ECO:0008006" key="5">
    <source>
        <dbReference type="Google" id="ProtNLM"/>
    </source>
</evidence>
<evidence type="ECO:0000256" key="2">
    <source>
        <dbReference type="SAM" id="SignalP"/>
    </source>
</evidence>
<proteinExistence type="predicted"/>
<evidence type="ECO:0000313" key="3">
    <source>
        <dbReference type="EMBL" id="MFC6357156.1"/>
    </source>
</evidence>
<feature type="region of interest" description="Disordered" evidence="1">
    <location>
        <begin position="794"/>
        <end position="838"/>
    </location>
</feature>
<keyword evidence="4" id="KW-1185">Reference proteome</keyword>
<evidence type="ECO:0000256" key="1">
    <source>
        <dbReference type="SAM" id="MobiDB-lite"/>
    </source>
</evidence>
<evidence type="ECO:0000313" key="4">
    <source>
        <dbReference type="Proteomes" id="UP001596306"/>
    </source>
</evidence>
<reference evidence="4" key="1">
    <citation type="journal article" date="2019" name="Int. J. Syst. Evol. Microbiol.">
        <title>The Global Catalogue of Microorganisms (GCM) 10K type strain sequencing project: providing services to taxonomists for standard genome sequencing and annotation.</title>
        <authorList>
            <consortium name="The Broad Institute Genomics Platform"/>
            <consortium name="The Broad Institute Genome Sequencing Center for Infectious Disease"/>
            <person name="Wu L."/>
            <person name="Ma J."/>
        </authorList>
    </citation>
    <scope>NUCLEOTIDE SEQUENCE [LARGE SCALE GENOMIC DNA]</scope>
    <source>
        <strain evidence="4">CCUG 43304</strain>
    </source>
</reference>
<dbReference type="EMBL" id="JBHSTP010000003">
    <property type="protein sequence ID" value="MFC6357156.1"/>
    <property type="molecule type" value="Genomic_DNA"/>
</dbReference>
<gene>
    <name evidence="3" type="ORF">ACFQB0_13680</name>
</gene>
<dbReference type="RefSeq" id="WP_386732686.1">
    <property type="nucleotide sequence ID" value="NZ_JBHSTP010000003.1"/>
</dbReference>
<keyword evidence="2" id="KW-0732">Signal</keyword>
<name>A0ABW1VGC2_9MICO</name>